<evidence type="ECO:0000256" key="7">
    <source>
        <dbReference type="ARBA" id="ARBA00022798"/>
    </source>
</evidence>
<dbReference type="Proteomes" id="UP001204142">
    <property type="component" value="Unassembled WGS sequence"/>
</dbReference>
<evidence type="ECO:0000256" key="11">
    <source>
        <dbReference type="SAM" id="MobiDB-lite"/>
    </source>
</evidence>
<evidence type="ECO:0000256" key="6">
    <source>
        <dbReference type="ARBA" id="ARBA00022679"/>
    </source>
</evidence>
<evidence type="ECO:0000256" key="4">
    <source>
        <dbReference type="ARBA" id="ARBA00013244"/>
    </source>
</evidence>
<gene>
    <name evidence="14" type="ORF">NQT62_10380</name>
</gene>
<dbReference type="Pfam" id="PF03007">
    <property type="entry name" value="WS_DGAT_cat"/>
    <property type="match status" value="1"/>
</dbReference>
<dbReference type="InterPro" id="IPR009721">
    <property type="entry name" value="O-acyltransferase_WSD1_C"/>
</dbReference>
<comment type="catalytic activity">
    <reaction evidence="10">
        <text>an acyl-CoA + a 1,2-diacyl-sn-glycerol = a triacyl-sn-glycerol + CoA</text>
        <dbReference type="Rhea" id="RHEA:10868"/>
        <dbReference type="ChEBI" id="CHEBI:17815"/>
        <dbReference type="ChEBI" id="CHEBI:57287"/>
        <dbReference type="ChEBI" id="CHEBI:58342"/>
        <dbReference type="ChEBI" id="CHEBI:64615"/>
        <dbReference type="EC" id="2.3.1.20"/>
    </reaction>
</comment>
<dbReference type="InterPro" id="IPR004255">
    <property type="entry name" value="O-acyltransferase_WSD1_N"/>
</dbReference>
<evidence type="ECO:0000256" key="9">
    <source>
        <dbReference type="ARBA" id="ARBA00023315"/>
    </source>
</evidence>
<organism evidence="14 15">
    <name type="scientific">Limnobacter humi</name>
    <dbReference type="NCBI Taxonomy" id="1778671"/>
    <lineage>
        <taxon>Bacteria</taxon>
        <taxon>Pseudomonadati</taxon>
        <taxon>Pseudomonadota</taxon>
        <taxon>Betaproteobacteria</taxon>
        <taxon>Burkholderiales</taxon>
        <taxon>Burkholderiaceae</taxon>
        <taxon>Limnobacter</taxon>
    </lineage>
</organism>
<protein>
    <recommendedName>
        <fullName evidence="4">diacylglycerol O-acyltransferase</fullName>
        <ecNumber evidence="4">2.3.1.20</ecNumber>
    </recommendedName>
</protein>
<keyword evidence="8" id="KW-0443">Lipid metabolism</keyword>
<evidence type="ECO:0000259" key="12">
    <source>
        <dbReference type="Pfam" id="PF03007"/>
    </source>
</evidence>
<evidence type="ECO:0000256" key="3">
    <source>
        <dbReference type="ARBA" id="ARBA00009587"/>
    </source>
</evidence>
<evidence type="ECO:0000313" key="15">
    <source>
        <dbReference type="Proteomes" id="UP001204142"/>
    </source>
</evidence>
<name>A0ABT1WH37_9BURK</name>
<dbReference type="Pfam" id="PF06974">
    <property type="entry name" value="WS_DGAT_C"/>
    <property type="match status" value="1"/>
</dbReference>
<evidence type="ECO:0000256" key="2">
    <source>
        <dbReference type="ARBA" id="ARBA00005189"/>
    </source>
</evidence>
<evidence type="ECO:0000256" key="8">
    <source>
        <dbReference type="ARBA" id="ARBA00023098"/>
    </source>
</evidence>
<dbReference type="PANTHER" id="PTHR31650:SF1">
    <property type="entry name" value="WAX ESTER SYNTHASE_DIACYLGLYCEROL ACYLTRANSFERASE 4-RELATED"/>
    <property type="match status" value="1"/>
</dbReference>
<dbReference type="EMBL" id="JANIGO010000003">
    <property type="protein sequence ID" value="MCQ8896836.1"/>
    <property type="molecule type" value="Genomic_DNA"/>
</dbReference>
<dbReference type="InterPro" id="IPR045034">
    <property type="entry name" value="O-acyltransferase_WSD1-like"/>
</dbReference>
<reference evidence="14 15" key="1">
    <citation type="submission" date="2022-07" db="EMBL/GenBank/DDBJ databases">
        <authorList>
            <person name="Xamxidin M."/>
            <person name="Wu M."/>
        </authorList>
    </citation>
    <scope>NUCLEOTIDE SEQUENCE [LARGE SCALE GENOMIC DNA]</scope>
    <source>
        <strain evidence="14 15">NBRC 111650</strain>
    </source>
</reference>
<dbReference type="InterPro" id="IPR023213">
    <property type="entry name" value="CAT-like_dom_sf"/>
</dbReference>
<keyword evidence="7" id="KW-0319">Glycerol metabolism</keyword>
<evidence type="ECO:0000256" key="5">
    <source>
        <dbReference type="ARBA" id="ARBA00022516"/>
    </source>
</evidence>
<dbReference type="InterPro" id="IPR014292">
    <property type="entry name" value="Acyl_transf_WS/DGAT"/>
</dbReference>
<feature type="domain" description="O-acyltransferase WSD1-like N-terminal" evidence="12">
    <location>
        <begin position="8"/>
        <end position="272"/>
    </location>
</feature>
<sequence length="515" mass="56272">MARNIPVLDASWLYVESREAPMHVGSMAIFTVENEPVQDAIARILTWLRSSVEFNPPFNYRLNSPKLLTLRPKWVETDKVDLDYHFRHSALPAPGGERELGALISRLHSHPLDFHRPLWEMHLIEGLQGNRFALYTKMHHSLMDGVGAMRLMSRIFGKSAKESLTLPAPWSVGTVRKEKKSKAPPPFVDQAMEAWKAAKLNGAAISVAGKALRALFDEAFKPTDTAIATPFSGPKSILNGRVGGARRLATQTYPLERIRKLAEAAEVSVNDIFLAICSASLRRYLVERNALPHENLTAGLPVSVRPADDLDGGNAISFILANLNTTEEDPLVRLREINRSTQVAKTHLQSMPKEAINNYTIMLMAPMMLQLVSGLGGLTRPIFNTVISNVPGPSQDLYFSGCRLAQFYPISLIPHGQALNITVVSYAGQFNVAFTGDHDALPSMQRLAVYTGEALEELEGLLGVSYVEEPSSTPATKPVATRAAASRRAAGAATKTAAKTAAKTRPKPVSRKSAG</sequence>
<keyword evidence="15" id="KW-1185">Reference proteome</keyword>
<evidence type="ECO:0000259" key="13">
    <source>
        <dbReference type="Pfam" id="PF06974"/>
    </source>
</evidence>
<keyword evidence="9" id="KW-0012">Acyltransferase</keyword>
<feature type="compositionally biased region" description="Low complexity" evidence="11">
    <location>
        <begin position="480"/>
        <end position="501"/>
    </location>
</feature>
<comment type="pathway">
    <text evidence="2">Lipid metabolism.</text>
</comment>
<comment type="similarity">
    <text evidence="3">Belongs to the long-chain O-acyltransferase family.</text>
</comment>
<proteinExistence type="inferred from homology"/>
<feature type="compositionally biased region" description="Basic residues" evidence="11">
    <location>
        <begin position="502"/>
        <end position="515"/>
    </location>
</feature>
<dbReference type="NCBIfam" id="TIGR02946">
    <property type="entry name" value="acyl_WS_DGAT"/>
    <property type="match status" value="1"/>
</dbReference>
<dbReference type="SUPFAM" id="SSF52777">
    <property type="entry name" value="CoA-dependent acyltransferases"/>
    <property type="match status" value="2"/>
</dbReference>
<comment type="caution">
    <text evidence="14">The sequence shown here is derived from an EMBL/GenBank/DDBJ whole genome shotgun (WGS) entry which is preliminary data.</text>
</comment>
<comment type="pathway">
    <text evidence="1">Glycerolipid metabolism; triacylglycerol biosynthesis.</text>
</comment>
<dbReference type="PANTHER" id="PTHR31650">
    <property type="entry name" value="O-ACYLTRANSFERASE (WSD1-LIKE) FAMILY PROTEIN"/>
    <property type="match status" value="1"/>
</dbReference>
<evidence type="ECO:0000313" key="14">
    <source>
        <dbReference type="EMBL" id="MCQ8896836.1"/>
    </source>
</evidence>
<evidence type="ECO:0000256" key="1">
    <source>
        <dbReference type="ARBA" id="ARBA00004771"/>
    </source>
</evidence>
<feature type="region of interest" description="Disordered" evidence="11">
    <location>
        <begin position="469"/>
        <end position="515"/>
    </location>
</feature>
<accession>A0ABT1WH37</accession>
<dbReference type="EC" id="2.3.1.20" evidence="4"/>
<keyword evidence="6" id="KW-0808">Transferase</keyword>
<dbReference type="Gene3D" id="3.30.559.30">
    <property type="entry name" value="Nonribosomal peptide synthetase, condensation domain"/>
    <property type="match status" value="1"/>
</dbReference>
<keyword evidence="5" id="KW-0444">Lipid biosynthesis</keyword>
<feature type="domain" description="O-acyltransferase WSD1 C-terminal" evidence="13">
    <location>
        <begin position="313"/>
        <end position="458"/>
    </location>
</feature>
<dbReference type="RefSeq" id="WP_256764628.1">
    <property type="nucleotide sequence ID" value="NZ_JANIGO010000003.1"/>
</dbReference>
<dbReference type="Gene3D" id="3.30.559.10">
    <property type="entry name" value="Chloramphenicol acetyltransferase-like domain"/>
    <property type="match status" value="1"/>
</dbReference>
<evidence type="ECO:0000256" key="10">
    <source>
        <dbReference type="ARBA" id="ARBA00048109"/>
    </source>
</evidence>